<feature type="compositionally biased region" description="Polar residues" evidence="1">
    <location>
        <begin position="417"/>
        <end position="428"/>
    </location>
</feature>
<feature type="region of interest" description="Disordered" evidence="1">
    <location>
        <begin position="80"/>
        <end position="119"/>
    </location>
</feature>
<feature type="region of interest" description="Disordered" evidence="1">
    <location>
        <begin position="382"/>
        <end position="492"/>
    </location>
</feature>
<proteinExistence type="predicted"/>
<reference evidence="2" key="1">
    <citation type="submission" date="2022-01" db="EMBL/GenBank/DDBJ databases">
        <authorList>
            <person name="Braso-Vives M."/>
        </authorList>
    </citation>
    <scope>NUCLEOTIDE SEQUENCE</scope>
</reference>
<dbReference type="Proteomes" id="UP000838412">
    <property type="component" value="Chromosome 11"/>
</dbReference>
<accession>A0A8J9YRW6</accession>
<feature type="compositionally biased region" description="Low complexity" evidence="1">
    <location>
        <begin position="80"/>
        <end position="94"/>
    </location>
</feature>
<feature type="compositionally biased region" description="Gly residues" evidence="1">
    <location>
        <begin position="429"/>
        <end position="441"/>
    </location>
</feature>
<organism evidence="2 3">
    <name type="scientific">Branchiostoma lanceolatum</name>
    <name type="common">Common lancelet</name>
    <name type="synonym">Amphioxus lanceolatum</name>
    <dbReference type="NCBI Taxonomy" id="7740"/>
    <lineage>
        <taxon>Eukaryota</taxon>
        <taxon>Metazoa</taxon>
        <taxon>Chordata</taxon>
        <taxon>Cephalochordata</taxon>
        <taxon>Leptocardii</taxon>
        <taxon>Amphioxiformes</taxon>
        <taxon>Branchiostomatidae</taxon>
        <taxon>Branchiostoma</taxon>
    </lineage>
</organism>
<sequence>MGESKKTPKSKTPTTKCWNININKLLLDETLTFDYEDEEKTRMCGVKLRSNNLEEWIKYHKDCFDRDFQDNKGTVVTWNTTPGTTSLSVTTTTQKTDHSTNKSDPSAKDEVTPKATDKQNLDRLASVEKALNINNTAFDDLQTQFVDLTDKQNALRDDWITKEREREAAHSKSLEDWSGLEDNEPSDNEVIVKHLSNANREKAPVADNSTRDTTNSAEIRIFADSIFRDVDLGRAFNGRSTKMHRNSTIKAAVENMTNIKDSKTKTVIIHLGSNDLDNSKQCRDSVSETLKKTNNLLAKTKESFPNAEVSISQVLQRGFNQTSTLNQNIKTYNQEMLKLAKKGTFNYIKHKKLTQDRTLYLADQIHLDHRSGTKLLVSDVKHSLNPAPGQNAGGRQPTWKYSPNQPTRPHVRGHQPTWKSPSNPTHGPNTGGNQTGHGPNTGGNQSAHGPNTGGNQSAHGPNTGGNQSAHGPNTGGNQSAHGPNTGGNQSARARGSFQIARQNYSQNGTLNNQLLQNSKYPGLKHIGKSIRKALNFLIS</sequence>
<evidence type="ECO:0000313" key="2">
    <source>
        <dbReference type="EMBL" id="CAH1240909.1"/>
    </source>
</evidence>
<dbReference type="OrthoDB" id="5414836at2759"/>
<dbReference type="Gene3D" id="3.40.50.1110">
    <property type="entry name" value="SGNH hydrolase"/>
    <property type="match status" value="1"/>
</dbReference>
<feature type="compositionally biased region" description="Polar residues" evidence="1">
    <location>
        <begin position="442"/>
        <end position="491"/>
    </location>
</feature>
<evidence type="ECO:0000313" key="3">
    <source>
        <dbReference type="Proteomes" id="UP000838412"/>
    </source>
</evidence>
<gene>
    <name evidence="2" type="primary">Hypp6190</name>
    <name evidence="2" type="ORF">BLAG_LOCUS4724</name>
</gene>
<evidence type="ECO:0000256" key="1">
    <source>
        <dbReference type="SAM" id="MobiDB-lite"/>
    </source>
</evidence>
<dbReference type="InterPro" id="IPR036514">
    <property type="entry name" value="SGNH_hydro_sf"/>
</dbReference>
<name>A0A8J9YRW6_BRALA</name>
<dbReference type="EMBL" id="OV696696">
    <property type="protein sequence ID" value="CAH1240909.1"/>
    <property type="molecule type" value="Genomic_DNA"/>
</dbReference>
<protein>
    <submittedName>
        <fullName evidence="2">Hypp6190 protein</fullName>
    </submittedName>
</protein>
<keyword evidence="3" id="KW-1185">Reference proteome</keyword>
<feature type="compositionally biased region" description="Basic and acidic residues" evidence="1">
    <location>
        <begin position="95"/>
        <end position="119"/>
    </location>
</feature>
<dbReference type="SUPFAM" id="SSF52266">
    <property type="entry name" value="SGNH hydrolase"/>
    <property type="match status" value="1"/>
</dbReference>
<dbReference type="AlphaFoldDB" id="A0A8J9YRW6"/>